<protein>
    <submittedName>
        <fullName evidence="1">Uncharacterized protein</fullName>
    </submittedName>
</protein>
<reference evidence="1 2" key="1">
    <citation type="journal article" date="2015" name="Genome Biol. Evol.">
        <title>Comparative Genomics of a Bacterivorous Green Alga Reveals Evolutionary Causalities and Consequences of Phago-Mixotrophic Mode of Nutrition.</title>
        <authorList>
            <person name="Burns J.A."/>
            <person name="Paasch A."/>
            <person name="Narechania A."/>
            <person name="Kim E."/>
        </authorList>
    </citation>
    <scope>NUCLEOTIDE SEQUENCE [LARGE SCALE GENOMIC DNA]</scope>
    <source>
        <strain evidence="1 2">PLY_AMNH</strain>
    </source>
</reference>
<sequence>MCICDENVTKTSCAALLKHEPRFSSTGNLITHFKTAHPATTLRVRMGNVKNEVGKEVKAKSLPINTPTLDKDLLVEYAAAKETAISLIKEHLNANNPEGTLKNPKMRTLIGLVAGLVGHFVHSPKAIGKFKAGMLALYDDFHELESRNDTRWSSTFKMLAKVWRLRTVIGVYFNIHYGDNKVQLTLSEWKEMRACICVLEAHHDVHIYIQGGRTSFVASTIEALVETRAMLNTSTFELSNVHGCELSPMGEIVGEEDPQYEHVQFEELPEVAQILVTVLRAKYEEYGKMVIEE</sequence>
<evidence type="ECO:0000313" key="2">
    <source>
        <dbReference type="Proteomes" id="UP001190700"/>
    </source>
</evidence>
<dbReference type="AlphaFoldDB" id="A0AAE0C7L7"/>
<proteinExistence type="predicted"/>
<accession>A0AAE0C7L7</accession>
<name>A0AAE0C7L7_9CHLO</name>
<dbReference type="EMBL" id="LGRX02027051">
    <property type="protein sequence ID" value="KAK3249872.1"/>
    <property type="molecule type" value="Genomic_DNA"/>
</dbReference>
<evidence type="ECO:0000313" key="1">
    <source>
        <dbReference type="EMBL" id="KAK3249872.1"/>
    </source>
</evidence>
<comment type="caution">
    <text evidence="1">The sequence shown here is derived from an EMBL/GenBank/DDBJ whole genome shotgun (WGS) entry which is preliminary data.</text>
</comment>
<organism evidence="1 2">
    <name type="scientific">Cymbomonas tetramitiformis</name>
    <dbReference type="NCBI Taxonomy" id="36881"/>
    <lineage>
        <taxon>Eukaryota</taxon>
        <taxon>Viridiplantae</taxon>
        <taxon>Chlorophyta</taxon>
        <taxon>Pyramimonadophyceae</taxon>
        <taxon>Pyramimonadales</taxon>
        <taxon>Pyramimonadaceae</taxon>
        <taxon>Cymbomonas</taxon>
    </lineage>
</organism>
<gene>
    <name evidence="1" type="ORF">CYMTET_40718</name>
</gene>
<dbReference type="Proteomes" id="UP001190700">
    <property type="component" value="Unassembled WGS sequence"/>
</dbReference>
<keyword evidence="2" id="KW-1185">Reference proteome</keyword>